<dbReference type="Proteomes" id="UP000824232">
    <property type="component" value="Unassembled WGS sequence"/>
</dbReference>
<name>A0A9D1J340_9FIRM</name>
<evidence type="ECO:0008006" key="3">
    <source>
        <dbReference type="Google" id="ProtNLM"/>
    </source>
</evidence>
<gene>
    <name evidence="1" type="ORF">IAB38_03720</name>
</gene>
<proteinExistence type="predicted"/>
<protein>
    <recommendedName>
        <fullName evidence="3">WG repeat-containing protein</fullName>
    </recommendedName>
</protein>
<reference evidence="1" key="1">
    <citation type="submission" date="2020-10" db="EMBL/GenBank/DDBJ databases">
        <authorList>
            <person name="Gilroy R."/>
        </authorList>
    </citation>
    <scope>NUCLEOTIDE SEQUENCE</scope>
    <source>
        <strain evidence="1">CHK184-20233</strain>
    </source>
</reference>
<dbReference type="SUPFAM" id="SSF82171">
    <property type="entry name" value="DPP6 N-terminal domain-like"/>
    <property type="match status" value="1"/>
</dbReference>
<sequence length="523" mass="61840">MEHELCNYKRINIKDIYRSDDYTFVYLDNEQKLLVKDKKIYDISCYSSFHKVITMNNIDYAVVIKDNTLHLINIETKTIVFKDFKAYDINKEDEKCLKVIMKIGGGDDAIYNIETKEYLSIPTDYEFEHSLENNLYVFSEKDNSFEKDFLYRKRVILNANGKELLKDITGWINYSGNYLVIDNNDKIRIINLNDEGNIIEKTVESNDKLLTKPIYYDEKIVLVKNELIEIYDLDLELINSIEVNDLNNVVDYELTNNTLKFCISYQDTNKHLFVNLKNGKTISHVRIEPYPWWIPTTYIGREKIEDEKQDYYFYDEEFNFKRKINGEKVYSIDSKKECMFYIESDKRKQFLNMETGLLKDVPYDNMYFHLSLPYGYGVNFDSETMDFFDEELNIIIKDFNYKKYNISPSHTEFSYFIINDYLCISKHVVDGGGLSHFRKIIERNGGQVILDAYDCKVYPLGNYIQIIKDGETKYFNTETGEFTPLTIETPVNENGKIDINKIHNLNESLSLIDKGYQKTKKML</sequence>
<evidence type="ECO:0000313" key="2">
    <source>
        <dbReference type="Proteomes" id="UP000824232"/>
    </source>
</evidence>
<reference evidence="1" key="2">
    <citation type="journal article" date="2021" name="PeerJ">
        <title>Extensive microbial diversity within the chicken gut microbiome revealed by metagenomics and culture.</title>
        <authorList>
            <person name="Gilroy R."/>
            <person name="Ravi A."/>
            <person name="Getino M."/>
            <person name="Pursley I."/>
            <person name="Horton D.L."/>
            <person name="Alikhan N.F."/>
            <person name="Baker D."/>
            <person name="Gharbi K."/>
            <person name="Hall N."/>
            <person name="Watson M."/>
            <person name="Adriaenssens E.M."/>
            <person name="Foster-Nyarko E."/>
            <person name="Jarju S."/>
            <person name="Secka A."/>
            <person name="Antonio M."/>
            <person name="Oren A."/>
            <person name="Chaudhuri R.R."/>
            <person name="La Ragione R."/>
            <person name="Hildebrand F."/>
            <person name="Pallen M.J."/>
        </authorList>
    </citation>
    <scope>NUCLEOTIDE SEQUENCE</scope>
    <source>
        <strain evidence="1">CHK184-20233</strain>
    </source>
</reference>
<comment type="caution">
    <text evidence="1">The sequence shown here is derived from an EMBL/GenBank/DDBJ whole genome shotgun (WGS) entry which is preliminary data.</text>
</comment>
<dbReference type="EMBL" id="DVHC01000038">
    <property type="protein sequence ID" value="HIR59137.1"/>
    <property type="molecule type" value="Genomic_DNA"/>
</dbReference>
<evidence type="ECO:0000313" key="1">
    <source>
        <dbReference type="EMBL" id="HIR59137.1"/>
    </source>
</evidence>
<organism evidence="1 2">
    <name type="scientific">Candidatus Onthousia excrementipullorum</name>
    <dbReference type="NCBI Taxonomy" id="2840884"/>
    <lineage>
        <taxon>Bacteria</taxon>
        <taxon>Bacillati</taxon>
        <taxon>Bacillota</taxon>
        <taxon>Bacilli</taxon>
        <taxon>Candidatus Onthousia</taxon>
    </lineage>
</organism>
<dbReference type="AlphaFoldDB" id="A0A9D1J340"/>
<accession>A0A9D1J340</accession>